<name>A0ABT6MGS0_9NOCA</name>
<dbReference type="Proteomes" id="UP001160334">
    <property type="component" value="Unassembled WGS sequence"/>
</dbReference>
<evidence type="ECO:0000256" key="1">
    <source>
        <dbReference type="SAM" id="MobiDB-lite"/>
    </source>
</evidence>
<feature type="compositionally biased region" description="Basic and acidic residues" evidence="1">
    <location>
        <begin position="172"/>
        <end position="200"/>
    </location>
</feature>
<feature type="region of interest" description="Disordered" evidence="1">
    <location>
        <begin position="136"/>
        <end position="296"/>
    </location>
</feature>
<keyword evidence="2" id="KW-0812">Transmembrane</keyword>
<keyword evidence="2" id="KW-0472">Membrane</keyword>
<dbReference type="Pfam" id="PF20177">
    <property type="entry name" value="DUF6542"/>
    <property type="match status" value="1"/>
</dbReference>
<dbReference type="EMBL" id="JARXVC010000014">
    <property type="protein sequence ID" value="MDH6283527.1"/>
    <property type="molecule type" value="Genomic_DNA"/>
</dbReference>
<keyword evidence="2" id="KW-1133">Transmembrane helix</keyword>
<feature type="transmembrane region" description="Helical" evidence="2">
    <location>
        <begin position="111"/>
        <end position="131"/>
    </location>
</feature>
<protein>
    <recommendedName>
        <fullName evidence="3">DUF6542 domain-containing protein</fullName>
    </recommendedName>
</protein>
<gene>
    <name evidence="4" type="ORF">M2280_004775</name>
</gene>
<accession>A0ABT6MGS0</accession>
<feature type="compositionally biased region" description="Basic and acidic residues" evidence="1">
    <location>
        <begin position="285"/>
        <end position="296"/>
    </location>
</feature>
<evidence type="ECO:0000259" key="3">
    <source>
        <dbReference type="Pfam" id="PF20177"/>
    </source>
</evidence>
<dbReference type="InterPro" id="IPR046672">
    <property type="entry name" value="DUF6542"/>
</dbReference>
<reference evidence="4 5" key="1">
    <citation type="submission" date="2023-04" db="EMBL/GenBank/DDBJ databases">
        <title>Forest soil microbial communities from Buena Vista Peninsula, Colon Province, Panama.</title>
        <authorList>
            <person name="Bouskill N."/>
        </authorList>
    </citation>
    <scope>NUCLEOTIDE SEQUENCE [LARGE SCALE GENOMIC DNA]</scope>
    <source>
        <strain evidence="4 5">CFH S0262</strain>
    </source>
</reference>
<feature type="compositionally biased region" description="Basic and acidic residues" evidence="1">
    <location>
        <begin position="151"/>
        <end position="164"/>
    </location>
</feature>
<feature type="compositionally biased region" description="Basic and acidic residues" evidence="1">
    <location>
        <begin position="233"/>
        <end position="262"/>
    </location>
</feature>
<feature type="domain" description="DUF6542" evidence="3">
    <location>
        <begin position="14"/>
        <end position="133"/>
    </location>
</feature>
<feature type="transmembrane region" description="Helical" evidence="2">
    <location>
        <begin position="75"/>
        <end position="91"/>
    </location>
</feature>
<comment type="caution">
    <text evidence="4">The sequence shown here is derived from an EMBL/GenBank/DDBJ whole genome shotgun (WGS) entry which is preliminary data.</text>
</comment>
<keyword evidence="5" id="KW-1185">Reference proteome</keyword>
<evidence type="ECO:0000256" key="2">
    <source>
        <dbReference type="SAM" id="Phobius"/>
    </source>
</evidence>
<proteinExistence type="predicted"/>
<evidence type="ECO:0000313" key="4">
    <source>
        <dbReference type="EMBL" id="MDH6283527.1"/>
    </source>
</evidence>
<sequence>MPLDQRSALPTVPGVPAWGAVVVAAGLTFIGFALDAMSGSELTSTFSILYFFGCVLAVLAVRYRGMFTAVVQPPLLLFVAVPIAQQVFTGGTGTGLKDLALNVAYPLVNRFPLMLVATLVVGLIAGARVFLVRQGKGAPARSRARRTQPRTTRDDSSTSRREAPTRSPRATSRRDERTRRDDHARDDYTRGDDYETPMDRRPRRRAPVNDQRPPRPTHEPVTAHVSGYGGRDNGYREPVRREGPRRETVYGEPIARDREPIQRDPIPVRSRPPMDMPPRPAPQVRYRERREPPFDG</sequence>
<feature type="transmembrane region" description="Helical" evidence="2">
    <location>
        <begin position="12"/>
        <end position="34"/>
    </location>
</feature>
<organism evidence="4 5">
    <name type="scientific">Prescottella agglutinans</name>
    <dbReference type="NCBI Taxonomy" id="1644129"/>
    <lineage>
        <taxon>Bacteria</taxon>
        <taxon>Bacillati</taxon>
        <taxon>Actinomycetota</taxon>
        <taxon>Actinomycetes</taxon>
        <taxon>Mycobacteriales</taxon>
        <taxon>Nocardiaceae</taxon>
        <taxon>Prescottella</taxon>
    </lineage>
</organism>
<feature type="transmembrane region" description="Helical" evidence="2">
    <location>
        <begin position="46"/>
        <end position="63"/>
    </location>
</feature>
<evidence type="ECO:0000313" key="5">
    <source>
        <dbReference type="Proteomes" id="UP001160334"/>
    </source>
</evidence>